<reference evidence="1" key="1">
    <citation type="submission" date="2022-04" db="EMBL/GenBank/DDBJ databases">
        <title>Jade perch genome.</title>
        <authorList>
            <person name="Chao B."/>
        </authorList>
    </citation>
    <scope>NUCLEOTIDE SEQUENCE</scope>
    <source>
        <strain evidence="1">CB-2022</strain>
    </source>
</reference>
<accession>A0ACB8VH94</accession>
<evidence type="ECO:0000313" key="1">
    <source>
        <dbReference type="EMBL" id="KAI3354628.1"/>
    </source>
</evidence>
<proteinExistence type="predicted"/>
<evidence type="ECO:0000313" key="2">
    <source>
        <dbReference type="Proteomes" id="UP000831701"/>
    </source>
</evidence>
<comment type="caution">
    <text evidence="1">The sequence shown here is derived from an EMBL/GenBank/DDBJ whole genome shotgun (WGS) entry which is preliminary data.</text>
</comment>
<organism evidence="1 2">
    <name type="scientific">Scortum barcoo</name>
    <name type="common">barcoo grunter</name>
    <dbReference type="NCBI Taxonomy" id="214431"/>
    <lineage>
        <taxon>Eukaryota</taxon>
        <taxon>Metazoa</taxon>
        <taxon>Chordata</taxon>
        <taxon>Craniata</taxon>
        <taxon>Vertebrata</taxon>
        <taxon>Euteleostomi</taxon>
        <taxon>Actinopterygii</taxon>
        <taxon>Neopterygii</taxon>
        <taxon>Teleostei</taxon>
        <taxon>Neoteleostei</taxon>
        <taxon>Acanthomorphata</taxon>
        <taxon>Eupercaria</taxon>
        <taxon>Centrarchiformes</taxon>
        <taxon>Terapontoidei</taxon>
        <taxon>Terapontidae</taxon>
        <taxon>Scortum</taxon>
    </lineage>
</organism>
<keyword evidence="2" id="KW-1185">Reference proteome</keyword>
<sequence length="229" mass="25429">HKNKTRFDRHVTASDLEAGVTGHYIGTCYFHVGTYLWRKTVSLYKSQYHAGPGTHAHPTVEEEDSSNEEDDVLIPVYLSPLVPTVCDNPVQLDLPLTNVQDTQQHIEPPGIRPVESPVNAQNVDSTPDIDNPPDIGDPPNMSNSTSDGPLMFLESNFHQTEPALIKNDLPEDDHPDIRGEQLPVPSKMSDSDVEKDALFHCGVDFSQILEKPEEWTAGCRQDCDSTFGK</sequence>
<dbReference type="EMBL" id="CM041552">
    <property type="protein sequence ID" value="KAI3354628.1"/>
    <property type="molecule type" value="Genomic_DNA"/>
</dbReference>
<feature type="non-terminal residue" evidence="1">
    <location>
        <position position="1"/>
    </location>
</feature>
<name>A0ACB8VH94_9TELE</name>
<dbReference type="Proteomes" id="UP000831701">
    <property type="component" value="Chromosome 22"/>
</dbReference>
<protein>
    <submittedName>
        <fullName evidence="1">Uncharacterized protein</fullName>
    </submittedName>
</protein>
<gene>
    <name evidence="1" type="ORF">L3Q82_019130</name>
</gene>